<keyword evidence="2" id="KW-1185">Reference proteome</keyword>
<dbReference type="AlphaFoldDB" id="A0A9P8TUT5"/>
<dbReference type="Proteomes" id="UP000827724">
    <property type="component" value="Unassembled WGS sequence"/>
</dbReference>
<organism evidence="1 2">
    <name type="scientific">Trichoderma cornu-damae</name>
    <dbReference type="NCBI Taxonomy" id="654480"/>
    <lineage>
        <taxon>Eukaryota</taxon>
        <taxon>Fungi</taxon>
        <taxon>Dikarya</taxon>
        <taxon>Ascomycota</taxon>
        <taxon>Pezizomycotina</taxon>
        <taxon>Sordariomycetes</taxon>
        <taxon>Hypocreomycetidae</taxon>
        <taxon>Hypocreales</taxon>
        <taxon>Hypocreaceae</taxon>
        <taxon>Trichoderma</taxon>
    </lineage>
</organism>
<reference evidence="1" key="1">
    <citation type="submission" date="2021-08" db="EMBL/GenBank/DDBJ databases">
        <title>Chromosome-Level Trichoderma cornu-damae using Hi-C Data.</title>
        <authorList>
            <person name="Kim C.S."/>
        </authorList>
    </citation>
    <scope>NUCLEOTIDE SEQUENCE</scope>
    <source>
        <strain evidence="1">KA19-0412C</strain>
    </source>
</reference>
<proteinExistence type="predicted"/>
<evidence type="ECO:0000313" key="2">
    <source>
        <dbReference type="Proteomes" id="UP000827724"/>
    </source>
</evidence>
<protein>
    <submittedName>
        <fullName evidence="1">Uncharacterized protein</fullName>
    </submittedName>
</protein>
<name>A0A9P8TUT5_9HYPO</name>
<gene>
    <name evidence="1" type="ORF">Trco_006216</name>
</gene>
<comment type="caution">
    <text evidence="1">The sequence shown here is derived from an EMBL/GenBank/DDBJ whole genome shotgun (WGS) entry which is preliminary data.</text>
</comment>
<evidence type="ECO:0000313" key="1">
    <source>
        <dbReference type="EMBL" id="KAH6604509.1"/>
    </source>
</evidence>
<sequence>MLLEAIVSAKAFGENENGQSDMLRNVLQEEAGWDVMAEKTGDIGEAFEPSCTASATSTLGISRKA</sequence>
<accession>A0A9P8TUT5</accession>
<dbReference type="EMBL" id="JAIWOZ010000005">
    <property type="protein sequence ID" value="KAH6604509.1"/>
    <property type="molecule type" value="Genomic_DNA"/>
</dbReference>